<dbReference type="InterPro" id="IPR036291">
    <property type="entry name" value="NAD(P)-bd_dom_sf"/>
</dbReference>
<sequence>MWSSTDIPDQAGRVALITGGYSGIGLVTARELAARGATVVIAGRDRERAAAVAGELGGWPLYLDLGDIGSVRRASGEFRDRFGRLDLLVNNAGLMIPPYGRTGSGFEWQFGVNHLGHFALTGLLLDLLRATPEARVVTVSSNGHKGAVIDFEDLQSERGYDAMRAYRQSKLANLLFAFELQRRHPELISVAAHPGAARTRLLRSSPWVFRVVVSQRTKALFSWLVQSEWAGAQPVLRAATDPGVGGGEYFGPDGWKEFTGRATRVTAEENAHDLVVARRLWVVSEGLTGVTYPAGAGMLADGP</sequence>
<dbReference type="OrthoDB" id="4577644at2"/>
<name>A0A238X3G8_9ACTN</name>
<dbReference type="Proteomes" id="UP000198415">
    <property type="component" value="Unassembled WGS sequence"/>
</dbReference>
<dbReference type="AlphaFoldDB" id="A0A238X3G8"/>
<dbReference type="SUPFAM" id="SSF51735">
    <property type="entry name" value="NAD(P)-binding Rossmann-fold domains"/>
    <property type="match status" value="1"/>
</dbReference>
<accession>A0A238X3G8</accession>
<protein>
    <submittedName>
        <fullName evidence="2">NAD(P)-dependent dehydrogenase, short-chain alcohol dehydrogenase family</fullName>
    </submittedName>
</protein>
<keyword evidence="3" id="KW-1185">Reference proteome</keyword>
<dbReference type="Gene3D" id="3.40.50.720">
    <property type="entry name" value="NAD(P)-binding Rossmann-like Domain"/>
    <property type="match status" value="1"/>
</dbReference>
<dbReference type="PANTHER" id="PTHR43157:SF31">
    <property type="entry name" value="PHOSPHATIDYLINOSITOL-GLYCAN BIOSYNTHESIS CLASS F PROTEIN"/>
    <property type="match status" value="1"/>
</dbReference>
<organism evidence="2 3">
    <name type="scientific">Actinoplanes regularis</name>
    <dbReference type="NCBI Taxonomy" id="52697"/>
    <lineage>
        <taxon>Bacteria</taxon>
        <taxon>Bacillati</taxon>
        <taxon>Actinomycetota</taxon>
        <taxon>Actinomycetes</taxon>
        <taxon>Micromonosporales</taxon>
        <taxon>Micromonosporaceae</taxon>
        <taxon>Actinoplanes</taxon>
    </lineage>
</organism>
<dbReference type="PANTHER" id="PTHR43157">
    <property type="entry name" value="PHOSPHATIDYLINOSITOL-GLYCAN BIOSYNTHESIS CLASS F PROTEIN-RELATED"/>
    <property type="match status" value="1"/>
</dbReference>
<evidence type="ECO:0000313" key="3">
    <source>
        <dbReference type="Proteomes" id="UP000198415"/>
    </source>
</evidence>
<dbReference type="PRINTS" id="PR00081">
    <property type="entry name" value="GDHRDH"/>
</dbReference>
<dbReference type="RefSeq" id="WP_089292679.1">
    <property type="nucleotide sequence ID" value="NZ_BOMU01000039.1"/>
</dbReference>
<evidence type="ECO:0000313" key="2">
    <source>
        <dbReference type="EMBL" id="SNR53123.1"/>
    </source>
</evidence>
<dbReference type="GO" id="GO:0016491">
    <property type="term" value="F:oxidoreductase activity"/>
    <property type="evidence" value="ECO:0007669"/>
    <property type="project" value="UniProtKB-KW"/>
</dbReference>
<dbReference type="CDD" id="cd05327">
    <property type="entry name" value="retinol-DH_like_SDR_c_like"/>
    <property type="match status" value="1"/>
</dbReference>
<dbReference type="Pfam" id="PF00106">
    <property type="entry name" value="adh_short"/>
    <property type="match status" value="1"/>
</dbReference>
<gene>
    <name evidence="2" type="ORF">SAMN06264365_1034</name>
</gene>
<dbReference type="NCBIfam" id="NF004846">
    <property type="entry name" value="PRK06197.1"/>
    <property type="match status" value="1"/>
</dbReference>
<keyword evidence="1" id="KW-0560">Oxidoreductase</keyword>
<dbReference type="InterPro" id="IPR002347">
    <property type="entry name" value="SDR_fam"/>
</dbReference>
<evidence type="ECO:0000256" key="1">
    <source>
        <dbReference type="ARBA" id="ARBA00023002"/>
    </source>
</evidence>
<dbReference type="EMBL" id="FZNR01000003">
    <property type="protein sequence ID" value="SNR53123.1"/>
    <property type="molecule type" value="Genomic_DNA"/>
</dbReference>
<reference evidence="2 3" key="1">
    <citation type="submission" date="2017-06" db="EMBL/GenBank/DDBJ databases">
        <authorList>
            <person name="Kim H.J."/>
            <person name="Triplett B.A."/>
        </authorList>
    </citation>
    <scope>NUCLEOTIDE SEQUENCE [LARGE SCALE GENOMIC DNA]</scope>
    <source>
        <strain evidence="2 3">DSM 43151</strain>
    </source>
</reference>
<proteinExistence type="predicted"/>